<evidence type="ECO:0000256" key="9">
    <source>
        <dbReference type="SAM" id="Phobius"/>
    </source>
</evidence>
<keyword evidence="6 9" id="KW-1133">Transmembrane helix</keyword>
<reference evidence="12" key="3">
    <citation type="submission" date="2020-05" db="UniProtKB">
        <authorList>
            <consortium name="EnsemblMetazoa"/>
        </authorList>
    </citation>
    <scope>IDENTIFICATION</scope>
    <source>
        <strain evidence="12">Jacobina</strain>
    </source>
</reference>
<dbReference type="AlphaFoldDB" id="A0A1B0C8G2"/>
<feature type="transmembrane region" description="Helical" evidence="9">
    <location>
        <begin position="209"/>
        <end position="230"/>
    </location>
</feature>
<evidence type="ECO:0000256" key="8">
    <source>
        <dbReference type="ARBA" id="ARBA00023136"/>
    </source>
</evidence>
<feature type="transmembrane region" description="Helical" evidence="9">
    <location>
        <begin position="58"/>
        <end position="79"/>
    </location>
</feature>
<evidence type="ECO:0000313" key="11">
    <source>
        <dbReference type="EMBL" id="MBC1177326.1"/>
    </source>
</evidence>
<reference evidence="13" key="1">
    <citation type="submission" date="2012-05" db="EMBL/GenBank/DDBJ databases">
        <title>Whole Genome Assembly of Lutzomyia longipalpis.</title>
        <authorList>
            <person name="Richards S."/>
            <person name="Qu C."/>
            <person name="Dillon R."/>
            <person name="Worley K."/>
            <person name="Scherer S."/>
            <person name="Batterton M."/>
            <person name="Taylor A."/>
            <person name="Hawes A."/>
            <person name="Hernandez B."/>
            <person name="Kovar C."/>
            <person name="Mandapat C."/>
            <person name="Pham C."/>
            <person name="Qu C."/>
            <person name="Jing C."/>
            <person name="Bess C."/>
            <person name="Bandaranaike D."/>
            <person name="Ngo D."/>
            <person name="Ongeri F."/>
            <person name="Arias F."/>
            <person name="Lara F."/>
            <person name="Weissenberger G."/>
            <person name="Kamau G."/>
            <person name="Han H."/>
            <person name="Shen H."/>
            <person name="Dinh H."/>
            <person name="Khalil I."/>
            <person name="Jones J."/>
            <person name="Shafer J."/>
            <person name="Jayaseelan J."/>
            <person name="Quiroz J."/>
            <person name="Blankenburg K."/>
            <person name="Nguyen L."/>
            <person name="Jackson L."/>
            <person name="Francisco L."/>
            <person name="Tang L.-Y."/>
            <person name="Pu L.-L."/>
            <person name="Perales L."/>
            <person name="Lorensuhewa L."/>
            <person name="Munidasa M."/>
            <person name="Coyle M."/>
            <person name="Taylor M."/>
            <person name="Puazo M."/>
            <person name="Firestine M."/>
            <person name="Scheel M."/>
            <person name="Javaid M."/>
            <person name="Wang M."/>
            <person name="Li M."/>
            <person name="Tabassum N."/>
            <person name="Saada N."/>
            <person name="Osuji N."/>
            <person name="Aqrawi P."/>
            <person name="Fu Q."/>
            <person name="Thornton R."/>
            <person name="Raj R."/>
            <person name="Goodspeed R."/>
            <person name="Mata R."/>
            <person name="Najjar R."/>
            <person name="Gubbala S."/>
            <person name="Lee S."/>
            <person name="Denson S."/>
            <person name="Patil S."/>
            <person name="Macmil S."/>
            <person name="Qi S."/>
            <person name="Matskevitch T."/>
            <person name="Palculict T."/>
            <person name="Mathew T."/>
            <person name="Vee V."/>
            <person name="Velamala V."/>
            <person name="Korchina V."/>
            <person name="Cai W."/>
            <person name="Liu W."/>
            <person name="Dai W."/>
            <person name="Zou X."/>
            <person name="Zhu Y."/>
            <person name="Zhang Y."/>
            <person name="Wu Y.-Q."/>
            <person name="Xin Y."/>
            <person name="Nazarath L."/>
            <person name="Kovar C."/>
            <person name="Han Y."/>
            <person name="Muzny D."/>
            <person name="Gibbs R."/>
        </authorList>
    </citation>
    <scope>NUCLEOTIDE SEQUENCE [LARGE SCALE GENOMIC DNA]</scope>
    <source>
        <strain evidence="13">Jacobina</strain>
    </source>
</reference>
<keyword evidence="8 9" id="KW-0472">Membrane</keyword>
<feature type="transmembrane region" description="Helical" evidence="9">
    <location>
        <begin position="132"/>
        <end position="161"/>
    </location>
</feature>
<comment type="similarity">
    <text evidence="2">Belongs to the SLC41A transporter family.</text>
</comment>
<evidence type="ECO:0000313" key="13">
    <source>
        <dbReference type="Proteomes" id="UP000092461"/>
    </source>
</evidence>
<dbReference type="InterPro" id="IPR045349">
    <property type="entry name" value="SLC41A1-3"/>
</dbReference>
<evidence type="ECO:0000256" key="6">
    <source>
        <dbReference type="ARBA" id="ARBA00022989"/>
    </source>
</evidence>
<dbReference type="GO" id="GO:0008324">
    <property type="term" value="F:monoatomic cation transmembrane transporter activity"/>
    <property type="evidence" value="ECO:0007669"/>
    <property type="project" value="InterPro"/>
</dbReference>
<feature type="domain" description="SLC41A/MgtE integral membrane" evidence="10">
    <location>
        <begin position="312"/>
        <end position="454"/>
    </location>
</feature>
<feature type="transmembrane region" description="Helical" evidence="9">
    <location>
        <begin position="173"/>
        <end position="197"/>
    </location>
</feature>
<feature type="transmembrane region" description="Helical" evidence="9">
    <location>
        <begin position="437"/>
        <end position="459"/>
    </location>
</feature>
<dbReference type="Gene3D" id="1.10.357.20">
    <property type="entry name" value="SLC41 divalent cation transporters, integral membrane domain"/>
    <property type="match status" value="2"/>
</dbReference>
<dbReference type="VEuPathDB" id="VectorBase:LLOJ000174"/>
<accession>A0A1B0C8G2</accession>
<feature type="transmembrane region" description="Helical" evidence="9">
    <location>
        <begin position="242"/>
        <end position="263"/>
    </location>
</feature>
<dbReference type="EMBL" id="GITU01008623">
    <property type="protein sequence ID" value="MBC1177326.1"/>
    <property type="molecule type" value="Transcribed_RNA"/>
</dbReference>
<keyword evidence="13" id="KW-1185">Reference proteome</keyword>
<evidence type="ECO:0000256" key="1">
    <source>
        <dbReference type="ARBA" id="ARBA00004141"/>
    </source>
</evidence>
<evidence type="ECO:0000256" key="3">
    <source>
        <dbReference type="ARBA" id="ARBA00022448"/>
    </source>
</evidence>
<dbReference type="PANTHER" id="PTHR16228:SF26">
    <property type="entry name" value="SOLUTE CARRIER FAMILY 41 MEMBER 1-LIKE PROTEIN"/>
    <property type="match status" value="1"/>
</dbReference>
<keyword evidence="3" id="KW-0813">Transport</keyword>
<dbReference type="SUPFAM" id="SSF161093">
    <property type="entry name" value="MgtE membrane domain-like"/>
    <property type="match status" value="2"/>
</dbReference>
<evidence type="ECO:0000256" key="7">
    <source>
        <dbReference type="ARBA" id="ARBA00023065"/>
    </source>
</evidence>
<comment type="subcellular location">
    <subcellularLocation>
        <location evidence="1">Membrane</location>
        <topology evidence="1">Multi-pass membrane protein</topology>
    </subcellularLocation>
</comment>
<feature type="domain" description="SLC41A/MgtE integral membrane" evidence="10">
    <location>
        <begin position="95"/>
        <end position="228"/>
    </location>
</feature>
<name>A0A1B0C8G2_LUTLO</name>
<dbReference type="GO" id="GO:0005886">
    <property type="term" value="C:plasma membrane"/>
    <property type="evidence" value="ECO:0007669"/>
    <property type="project" value="TreeGrafter"/>
</dbReference>
<dbReference type="Pfam" id="PF01769">
    <property type="entry name" value="MgtE"/>
    <property type="match status" value="2"/>
</dbReference>
<dbReference type="Proteomes" id="UP000092461">
    <property type="component" value="Unassembled WGS sequence"/>
</dbReference>
<dbReference type="EnsemblMetazoa" id="LLOJ000174-RA">
    <property type="protein sequence ID" value="LLOJ000174-PA"/>
    <property type="gene ID" value="LLOJ000174"/>
</dbReference>
<dbReference type="InterPro" id="IPR006667">
    <property type="entry name" value="SLC41_membr_dom"/>
</dbReference>
<evidence type="ECO:0000256" key="5">
    <source>
        <dbReference type="ARBA" id="ARBA00022842"/>
    </source>
</evidence>
<dbReference type="PANTHER" id="PTHR16228">
    <property type="entry name" value="DIVALENT CATION TRANSPORTER SOLUTE CARRIER FAMILY 41"/>
    <property type="match status" value="1"/>
</dbReference>
<keyword evidence="4 9" id="KW-0812">Transmembrane</keyword>
<evidence type="ECO:0000256" key="4">
    <source>
        <dbReference type="ARBA" id="ARBA00022692"/>
    </source>
</evidence>
<dbReference type="FunFam" id="1.10.357.20:FF:000003">
    <property type="entry name" value="Uncharacterized protein, isoform B"/>
    <property type="match status" value="1"/>
</dbReference>
<keyword evidence="5" id="KW-0460">Magnesium</keyword>
<evidence type="ECO:0000259" key="10">
    <source>
        <dbReference type="Pfam" id="PF01769"/>
    </source>
</evidence>
<reference evidence="11" key="2">
    <citation type="journal article" date="2020" name="BMC">
        <title>Leishmania infection induces a limited differential gene expression in the sand fly midgut.</title>
        <authorList>
            <person name="Coutinho-Abreu I.V."/>
            <person name="Serafim T.D."/>
            <person name="Meneses C."/>
            <person name="Kamhawi S."/>
            <person name="Oliveira F."/>
            <person name="Valenzuela J.G."/>
        </authorList>
    </citation>
    <scope>NUCLEOTIDE SEQUENCE</scope>
    <source>
        <strain evidence="11">Jacobina</strain>
        <tissue evidence="11">Midgut</tissue>
    </source>
</reference>
<protein>
    <submittedName>
        <fullName evidence="11">Putative solute carrier family 41 member 1 isoform x3</fullName>
    </submittedName>
</protein>
<dbReference type="InterPro" id="IPR036739">
    <property type="entry name" value="SLC41_membr_dom_sf"/>
</dbReference>
<organism evidence="12 13">
    <name type="scientific">Lutzomyia longipalpis</name>
    <name type="common">Sand fly</name>
    <dbReference type="NCBI Taxonomy" id="7200"/>
    <lineage>
        <taxon>Eukaryota</taxon>
        <taxon>Metazoa</taxon>
        <taxon>Ecdysozoa</taxon>
        <taxon>Arthropoda</taxon>
        <taxon>Hexapoda</taxon>
        <taxon>Insecta</taxon>
        <taxon>Pterygota</taxon>
        <taxon>Neoptera</taxon>
        <taxon>Endopterygota</taxon>
        <taxon>Diptera</taxon>
        <taxon>Nematocera</taxon>
        <taxon>Psychodoidea</taxon>
        <taxon>Psychodidae</taxon>
        <taxon>Lutzomyia</taxon>
        <taxon>Lutzomyia</taxon>
    </lineage>
</organism>
<dbReference type="EMBL" id="AJWK01000551">
    <property type="status" value="NOT_ANNOTATED_CDS"/>
    <property type="molecule type" value="Genomic_DNA"/>
</dbReference>
<sequence length="470" mass="51442">MAPNVVDPPKNIEDRDIIPSFSRSQSSVDENNLDKVESGSETKLIPVEEEWWQTTLQVLVPFMIAGVGTIGAGVVFGIVEQWEVFQNVSELFIMVPALIGLKGNLDMCLASRLSTQANLGNMHNFKIMMSMVVGNICLVQIQAIVASFIVALFAIGVNAAINGTFSIEHSVMIVAASMFTATSSCLVLDVVLTTVILVAKRYGFNPDNLATPLAASIGDLVSLSLLSAIASLLYQNLETKLWINYIIIAFYIIVLPLWLLVVLRNRFTRHVLKSGWVPVISALFISGYVQRNLGGLVLDAAVEDHRGFVVFQPIINGIGGNLVSVQASRMATKLHQTTELGIMPAFARIFEWPHRALFKGVPYAKTARILIAMSIPGQTVFIFVADAIHKSASTLDAAFVFTYLTANIIQITLLLFVAHIIIHAMWRWKIDPDNSSIPYLTALGDLSGSSLLLVAFIFLDSIGRPYDPHD</sequence>
<dbReference type="VEuPathDB" id="VectorBase:LLONM1_003082"/>
<proteinExistence type="inferred from homology"/>
<dbReference type="FunFam" id="1.10.357.20:FF:000001">
    <property type="entry name" value="Solute carrier family 41 member 2"/>
    <property type="match status" value="1"/>
</dbReference>
<evidence type="ECO:0000256" key="2">
    <source>
        <dbReference type="ARBA" id="ARBA00009749"/>
    </source>
</evidence>
<dbReference type="EMBL" id="AJWK01000550">
    <property type="status" value="NOT_ANNOTATED_CDS"/>
    <property type="molecule type" value="Genomic_DNA"/>
</dbReference>
<feature type="transmembrane region" description="Helical" evidence="9">
    <location>
        <begin position="400"/>
        <end position="425"/>
    </location>
</feature>
<keyword evidence="7" id="KW-0406">Ion transport</keyword>
<evidence type="ECO:0000313" key="12">
    <source>
        <dbReference type="EnsemblMetazoa" id="LLOJ000174-PA"/>
    </source>
</evidence>